<name>A0ACC1MSJ8_9HYPO</name>
<evidence type="ECO:0000313" key="2">
    <source>
        <dbReference type="Proteomes" id="UP001143910"/>
    </source>
</evidence>
<gene>
    <name evidence="1" type="ORF">NQ176_g8554</name>
</gene>
<dbReference type="Proteomes" id="UP001143910">
    <property type="component" value="Unassembled WGS sequence"/>
</dbReference>
<dbReference type="EMBL" id="JANJQO010001698">
    <property type="protein sequence ID" value="KAJ2969649.1"/>
    <property type="molecule type" value="Genomic_DNA"/>
</dbReference>
<accession>A0ACC1MSJ8</accession>
<proteinExistence type="predicted"/>
<comment type="caution">
    <text evidence="1">The sequence shown here is derived from an EMBL/GenBank/DDBJ whole genome shotgun (WGS) entry which is preliminary data.</text>
</comment>
<reference evidence="1" key="1">
    <citation type="submission" date="2022-08" db="EMBL/GenBank/DDBJ databases">
        <title>Genome Sequence of Lecanicillium fungicola.</title>
        <authorList>
            <person name="Buettner E."/>
        </authorList>
    </citation>
    <scope>NUCLEOTIDE SEQUENCE</scope>
    <source>
        <strain evidence="1">Babe33</strain>
    </source>
</reference>
<keyword evidence="2" id="KW-1185">Reference proteome</keyword>
<evidence type="ECO:0000313" key="1">
    <source>
        <dbReference type="EMBL" id="KAJ2969649.1"/>
    </source>
</evidence>
<protein>
    <submittedName>
        <fullName evidence="1">Uncharacterized protein</fullName>
    </submittedName>
</protein>
<organism evidence="1 2">
    <name type="scientific">Zarea fungicola</name>
    <dbReference type="NCBI Taxonomy" id="93591"/>
    <lineage>
        <taxon>Eukaryota</taxon>
        <taxon>Fungi</taxon>
        <taxon>Dikarya</taxon>
        <taxon>Ascomycota</taxon>
        <taxon>Pezizomycotina</taxon>
        <taxon>Sordariomycetes</taxon>
        <taxon>Hypocreomycetidae</taxon>
        <taxon>Hypocreales</taxon>
        <taxon>Cordycipitaceae</taxon>
        <taxon>Zarea</taxon>
    </lineage>
</organism>
<sequence length="145" mass="16218">MSTSLFSHRLLNKHFWTALISIFVISLILIAFYPHQKLVKVTQAVAHLPAFGGFTDDTSFGHIIDALYRPYIHPITATNFTDATGETFRLEGEPYYTEGLGKRVLILDADTRPMTDNGQLLSKGGMKWPNPEPMAAGMLSHYLYG</sequence>